<dbReference type="Proteomes" id="UP001180842">
    <property type="component" value="Unassembled WGS sequence"/>
</dbReference>
<feature type="coiled-coil region" evidence="3">
    <location>
        <begin position="251"/>
        <end position="281"/>
    </location>
</feature>
<dbReference type="Pfam" id="PF18208">
    <property type="entry name" value="NES_C_h"/>
    <property type="match status" value="1"/>
</dbReference>
<proteinExistence type="inferred from homology"/>
<dbReference type="Gene3D" id="1.20.58.1730">
    <property type="match status" value="1"/>
</dbReference>
<evidence type="ECO:0000313" key="7">
    <source>
        <dbReference type="Proteomes" id="UP001180842"/>
    </source>
</evidence>
<protein>
    <submittedName>
        <fullName evidence="6">MobQ family relaxase</fullName>
    </submittedName>
</protein>
<reference evidence="6" key="1">
    <citation type="submission" date="2023-03" db="EMBL/GenBank/DDBJ databases">
        <authorList>
            <person name="Shen W."/>
            <person name="Cai J."/>
        </authorList>
    </citation>
    <scope>NUCLEOTIDE SEQUENCE</scope>
    <source>
        <strain evidence="6">P69-2</strain>
    </source>
</reference>
<comment type="caution">
    <text evidence="6">The sequence shown here is derived from an EMBL/GenBank/DDBJ whole genome shotgun (WGS) entry which is preliminary data.</text>
</comment>
<evidence type="ECO:0000313" key="6">
    <source>
        <dbReference type="EMBL" id="MDT2738156.1"/>
    </source>
</evidence>
<evidence type="ECO:0000256" key="1">
    <source>
        <dbReference type="ARBA" id="ARBA00010873"/>
    </source>
</evidence>
<gene>
    <name evidence="6" type="primary">mobQ</name>
    <name evidence="6" type="ORF">P7H00_13670</name>
</gene>
<organism evidence="6 7">
    <name type="scientific">Enterococcus pseudoavium</name>
    <dbReference type="NCBI Taxonomy" id="44007"/>
    <lineage>
        <taxon>Bacteria</taxon>
        <taxon>Bacillati</taxon>
        <taxon>Bacillota</taxon>
        <taxon>Bacilli</taxon>
        <taxon>Lactobacillales</taxon>
        <taxon>Enterococcaceae</taxon>
        <taxon>Enterococcus</taxon>
    </lineage>
</organism>
<dbReference type="Gene3D" id="3.30.930.30">
    <property type="match status" value="1"/>
</dbReference>
<dbReference type="NCBIfam" id="NF041496">
    <property type="entry name" value="MobQ"/>
    <property type="match status" value="1"/>
</dbReference>
<evidence type="ECO:0000259" key="4">
    <source>
        <dbReference type="Pfam" id="PF03389"/>
    </source>
</evidence>
<name>A0AAE4I2V2_9ENTE</name>
<dbReference type="AlphaFoldDB" id="A0AAE4I2V2"/>
<feature type="domain" description="Nicking enzyme C-terminal middle helical" evidence="5">
    <location>
        <begin position="292"/>
        <end position="398"/>
    </location>
</feature>
<evidence type="ECO:0000256" key="3">
    <source>
        <dbReference type="SAM" id="Coils"/>
    </source>
</evidence>
<keyword evidence="2" id="KW-0184">Conjugation</keyword>
<dbReference type="Pfam" id="PF03389">
    <property type="entry name" value="MobA_MobL"/>
    <property type="match status" value="1"/>
</dbReference>
<sequence>MIQLAIFHLSMTIAKREGGKRSLIAMASYRSGEKLYSELYEKTNLYNHRTVKPEAFILKPDYVPNEFLDRQTLWNKMELAEKQVNSQICREVNVALPIELNNTDQRSLIEEFVKDNFVSEGMIADVAIHRDDENNPHAHIMLTMREVDSEGNILNKRKKIPKLDENGNPILLENGKIKMVSIKTNDWDRKSLVSEIRKDWADKVNQYLKDRNIDQQITEKSHAELGKKELPTIHEGFYSKKLEEKGVISELKRKNLEIQSYNDILAELDKLESQEKVLKQDQNFTLKFEKTFSPLEKGELKNLSKELKLFINDENIDKRLGELKRWENSLIFNNKMEIQKQRLMLSKISSERDMLTKANEILDKQAERFFKKSYPSLNIDKFSNHEVRAMVNETIFRKQLLNKDQLAEVIYNERVVEKEESKKIFKEKPFQTSRYLDSKIKQVEDSITKENNPERKEILSIKKEKLIGIKQGLIEYVQSEVERKFDKNVSIDSVIEGEMLLAKADYYKTTDFSKVEGVARFSSEEINSMLEQSKGFLTNIQTVKIPNDCQGVFFVQDSMKYIDELSPLAKHNLKKVVNRNAYLPDSDKIELSKEIENTNKDQSQELDKNEPEKNEVSVKMFQFAKSINRLLSGNQLQKKRNLDKLIKQTKAKKNQSLQRNIPLR</sequence>
<accession>A0AAE4I2V2</accession>
<dbReference type="InterPro" id="IPR005053">
    <property type="entry name" value="MobA_MobL"/>
</dbReference>
<evidence type="ECO:0000259" key="5">
    <source>
        <dbReference type="Pfam" id="PF18208"/>
    </source>
</evidence>
<evidence type="ECO:0000256" key="2">
    <source>
        <dbReference type="ARBA" id="ARBA00022971"/>
    </source>
</evidence>
<dbReference type="EMBL" id="JARQAI010000031">
    <property type="protein sequence ID" value="MDT2738156.1"/>
    <property type="molecule type" value="Genomic_DNA"/>
</dbReference>
<feature type="domain" description="MobA/MobL protein" evidence="4">
    <location>
        <begin position="21"/>
        <end position="245"/>
    </location>
</feature>
<keyword evidence="3" id="KW-0175">Coiled coil</keyword>
<comment type="similarity">
    <text evidence="1">Belongs to the MobA/MobL family.</text>
</comment>
<dbReference type="InterPro" id="IPR040834">
    <property type="entry name" value="NES_C_h"/>
</dbReference>